<dbReference type="InterPro" id="IPR041115">
    <property type="entry name" value="SLATT_5"/>
</dbReference>
<dbReference type="Pfam" id="PF18160">
    <property type="entry name" value="SLATT_5"/>
    <property type="match status" value="1"/>
</dbReference>
<gene>
    <name evidence="3" type="ORF">ERS852392_00666</name>
</gene>
<accession>A0A173XRJ9</accession>
<feature type="transmembrane region" description="Helical" evidence="1">
    <location>
        <begin position="58"/>
        <end position="76"/>
    </location>
</feature>
<protein>
    <recommendedName>
        <fullName evidence="2">SMODS and SLOG-associating 2TM effector domain-containing protein</fullName>
    </recommendedName>
</protein>
<evidence type="ECO:0000313" key="3">
    <source>
        <dbReference type="EMBL" id="CUN53527.1"/>
    </source>
</evidence>
<dbReference type="Proteomes" id="UP000095395">
    <property type="component" value="Unassembled WGS sequence"/>
</dbReference>
<evidence type="ECO:0000313" key="4">
    <source>
        <dbReference type="Proteomes" id="UP000095395"/>
    </source>
</evidence>
<dbReference type="AlphaFoldDB" id="A0A173XRJ9"/>
<evidence type="ECO:0000256" key="1">
    <source>
        <dbReference type="SAM" id="Phobius"/>
    </source>
</evidence>
<name>A0A173XRJ9_9FIRM</name>
<evidence type="ECO:0000259" key="2">
    <source>
        <dbReference type="Pfam" id="PF18160"/>
    </source>
</evidence>
<dbReference type="EMBL" id="CYYR01000003">
    <property type="protein sequence ID" value="CUN53527.1"/>
    <property type="molecule type" value="Genomic_DNA"/>
</dbReference>
<dbReference type="NCBIfam" id="NF033631">
    <property type="entry name" value="SLATT_5"/>
    <property type="match status" value="1"/>
</dbReference>
<reference evidence="3 4" key="1">
    <citation type="submission" date="2015-09" db="EMBL/GenBank/DDBJ databases">
        <authorList>
            <consortium name="Pathogen Informatics"/>
        </authorList>
    </citation>
    <scope>NUCLEOTIDE SEQUENCE [LARGE SCALE GENOMIC DNA]</scope>
    <source>
        <strain evidence="3 4">2789STDY5608835</strain>
    </source>
</reference>
<keyword evidence="1" id="KW-0472">Membrane</keyword>
<organism evidence="3 4">
    <name type="scientific">Roseburia inulinivorans</name>
    <dbReference type="NCBI Taxonomy" id="360807"/>
    <lineage>
        <taxon>Bacteria</taxon>
        <taxon>Bacillati</taxon>
        <taxon>Bacillota</taxon>
        <taxon>Clostridia</taxon>
        <taxon>Lachnospirales</taxon>
        <taxon>Lachnospiraceae</taxon>
        <taxon>Roseburia</taxon>
    </lineage>
</organism>
<feature type="domain" description="SMODS and SLOG-associating 2TM effector" evidence="2">
    <location>
        <begin position="4"/>
        <end position="167"/>
    </location>
</feature>
<sequence>MDKYRSLPDQIWTTRISRINAEKRLINKESFFQGINIYYSCLTIIFSILSLVNNDEKLSLMTVFMTISLLIVILYLNGQRYLERAREYRKNYTKMQKLEFDLMGVGNDDMDSIQRIYIEYCDLLDSGNNHISFDYYETVHRSTGEYREKRWKNVRKIYWWNVICMWYVRCYRCRHHTCGKNCLLKNIS</sequence>
<proteinExistence type="predicted"/>
<keyword evidence="1" id="KW-0812">Transmembrane</keyword>
<keyword evidence="1" id="KW-1133">Transmembrane helix</keyword>
<feature type="transmembrane region" description="Helical" evidence="1">
    <location>
        <begin position="31"/>
        <end position="52"/>
    </location>
</feature>
<dbReference type="RefSeq" id="WP_055301390.1">
    <property type="nucleotide sequence ID" value="NZ_CYYR01000003.1"/>
</dbReference>